<sequence>MEEINENMPGSIEEQQNKPNCSSSSQQQPANQVDDQPGPRMPILVRRMFMLQDLEKFLEKKMAKSEDLTTVLNFKRGESGFTILCMQYRVRLWMKQVIVLWVFFLKAGADFSTKNDRGQTPLHYAATGYDSMVSRIKAGAHSNIRIIERRVVFHNAAGIDSDGEAIELLVKKGAKSYLISKEKPRYKLRLIMVATMMLQFALVIKTG</sequence>
<dbReference type="GO" id="GO:0006887">
    <property type="term" value="P:exocytosis"/>
    <property type="evidence" value="ECO:0007669"/>
    <property type="project" value="UniProtKB-KW"/>
</dbReference>
<keyword evidence="9" id="KW-1053">Target membrane</keyword>
<dbReference type="GO" id="GO:0090729">
    <property type="term" value="F:toxin activity"/>
    <property type="evidence" value="ECO:0007669"/>
    <property type="project" value="UniProtKB-KW"/>
</dbReference>
<dbReference type="GO" id="GO:0005576">
    <property type="term" value="C:extracellular region"/>
    <property type="evidence" value="ECO:0007669"/>
    <property type="project" value="UniProtKB-SubCell"/>
</dbReference>
<keyword evidence="3" id="KW-0268">Exocytosis</keyword>
<evidence type="ECO:0000256" key="4">
    <source>
        <dbReference type="ARBA" id="ARBA00022525"/>
    </source>
</evidence>
<evidence type="ECO:0000256" key="1">
    <source>
        <dbReference type="ARBA" id="ARBA00004175"/>
    </source>
</evidence>
<evidence type="ECO:0000313" key="12">
    <source>
        <dbReference type="Proteomes" id="UP000886998"/>
    </source>
</evidence>
<reference evidence="11" key="1">
    <citation type="submission" date="2020-08" db="EMBL/GenBank/DDBJ databases">
        <title>Multicomponent nature underlies the extraordinary mechanical properties of spider dragline silk.</title>
        <authorList>
            <person name="Kono N."/>
            <person name="Nakamura H."/>
            <person name="Mori M."/>
            <person name="Yoshida Y."/>
            <person name="Ohtoshi R."/>
            <person name="Malay A.D."/>
            <person name="Moran D.A.P."/>
            <person name="Tomita M."/>
            <person name="Numata K."/>
            <person name="Arakawa K."/>
        </authorList>
    </citation>
    <scope>NUCLEOTIDE SEQUENCE</scope>
</reference>
<keyword evidence="12" id="KW-1185">Reference proteome</keyword>
<evidence type="ECO:0000256" key="3">
    <source>
        <dbReference type="ARBA" id="ARBA00022483"/>
    </source>
</evidence>
<dbReference type="GO" id="GO:0044218">
    <property type="term" value="C:other organism cell membrane"/>
    <property type="evidence" value="ECO:0007669"/>
    <property type="project" value="UniProtKB-KW"/>
</dbReference>
<dbReference type="InterPro" id="IPR036770">
    <property type="entry name" value="Ankyrin_rpt-contain_sf"/>
</dbReference>
<dbReference type="InterPro" id="IPR002110">
    <property type="entry name" value="Ankyrin_rpt"/>
</dbReference>
<dbReference type="Proteomes" id="UP000886998">
    <property type="component" value="Unassembled WGS sequence"/>
</dbReference>
<evidence type="ECO:0000256" key="7">
    <source>
        <dbReference type="ARBA" id="ARBA00022699"/>
    </source>
</evidence>
<evidence type="ECO:0000256" key="6">
    <source>
        <dbReference type="ARBA" id="ARBA00022656"/>
    </source>
</evidence>
<evidence type="ECO:0000256" key="5">
    <source>
        <dbReference type="ARBA" id="ARBA00022537"/>
    </source>
</evidence>
<dbReference type="AlphaFoldDB" id="A0A8X7CHL0"/>
<keyword evidence="4" id="KW-0964">Secreted</keyword>
<evidence type="ECO:0000256" key="8">
    <source>
        <dbReference type="ARBA" id="ARBA00023028"/>
    </source>
</evidence>
<feature type="compositionally biased region" description="Polar residues" evidence="10">
    <location>
        <begin position="13"/>
        <end position="34"/>
    </location>
</feature>
<dbReference type="Pfam" id="PF00023">
    <property type="entry name" value="Ank"/>
    <property type="match status" value="1"/>
</dbReference>
<dbReference type="SUPFAM" id="SSF48403">
    <property type="entry name" value="Ankyrin repeat"/>
    <property type="match status" value="1"/>
</dbReference>
<dbReference type="Gene3D" id="1.25.40.20">
    <property type="entry name" value="Ankyrin repeat-containing domain"/>
    <property type="match status" value="1"/>
</dbReference>
<accession>A0A8X7CHL0</accession>
<gene>
    <name evidence="11" type="ORF">TNIN_149291</name>
</gene>
<keyword evidence="8" id="KW-0638">Presynaptic neurotoxin</keyword>
<proteinExistence type="predicted"/>
<keyword evidence="5" id="KW-1052">Target cell membrane</keyword>
<evidence type="ECO:0000256" key="2">
    <source>
        <dbReference type="ARBA" id="ARBA00004613"/>
    </source>
</evidence>
<comment type="subcellular location">
    <subcellularLocation>
        <location evidence="2">Secreted</location>
    </subcellularLocation>
    <subcellularLocation>
        <location evidence="1">Target cell membrane</location>
    </subcellularLocation>
</comment>
<organism evidence="11 12">
    <name type="scientific">Trichonephila inaurata madagascariensis</name>
    <dbReference type="NCBI Taxonomy" id="2747483"/>
    <lineage>
        <taxon>Eukaryota</taxon>
        <taxon>Metazoa</taxon>
        <taxon>Ecdysozoa</taxon>
        <taxon>Arthropoda</taxon>
        <taxon>Chelicerata</taxon>
        <taxon>Arachnida</taxon>
        <taxon>Araneae</taxon>
        <taxon>Araneomorphae</taxon>
        <taxon>Entelegynae</taxon>
        <taxon>Araneoidea</taxon>
        <taxon>Nephilidae</taxon>
        <taxon>Trichonephila</taxon>
        <taxon>Trichonephila inaurata</taxon>
    </lineage>
</organism>
<evidence type="ECO:0000256" key="10">
    <source>
        <dbReference type="SAM" id="MobiDB-lite"/>
    </source>
</evidence>
<keyword evidence="6" id="KW-0800">Toxin</keyword>
<evidence type="ECO:0000313" key="11">
    <source>
        <dbReference type="EMBL" id="GFY72919.1"/>
    </source>
</evidence>
<dbReference type="OrthoDB" id="6485221at2759"/>
<feature type="region of interest" description="Disordered" evidence="10">
    <location>
        <begin position="1"/>
        <end position="38"/>
    </location>
</feature>
<name>A0A8X7CHL0_9ARAC</name>
<keyword evidence="7" id="KW-0528">Neurotoxin</keyword>
<evidence type="ECO:0000256" key="9">
    <source>
        <dbReference type="ARBA" id="ARBA00023298"/>
    </source>
</evidence>
<keyword evidence="9" id="KW-0472">Membrane</keyword>
<comment type="caution">
    <text evidence="11">The sequence shown here is derived from an EMBL/GenBank/DDBJ whole genome shotgun (WGS) entry which is preliminary data.</text>
</comment>
<dbReference type="GO" id="GO:0044231">
    <property type="term" value="C:host cell presynaptic membrane"/>
    <property type="evidence" value="ECO:0007669"/>
    <property type="project" value="UniProtKB-KW"/>
</dbReference>
<dbReference type="EMBL" id="BMAV01019735">
    <property type="protein sequence ID" value="GFY72919.1"/>
    <property type="molecule type" value="Genomic_DNA"/>
</dbReference>
<protein>
    <submittedName>
        <fullName evidence="11">Uncharacterized protein</fullName>
    </submittedName>
</protein>